<comment type="caution">
    <text evidence="11">Lacks conserved residue(s) required for the propagation of feature annotation.</text>
</comment>
<evidence type="ECO:0000313" key="15">
    <source>
        <dbReference type="EnsemblMetazoa" id="XP_038051952.1"/>
    </source>
</evidence>
<keyword evidence="5 11" id="KW-0245">EGF-like domain</keyword>
<feature type="domain" description="EGF-like" evidence="13">
    <location>
        <begin position="307"/>
        <end position="343"/>
    </location>
</feature>
<dbReference type="InterPro" id="IPR036364">
    <property type="entry name" value="SEA_dom_sf"/>
</dbReference>
<dbReference type="InterPro" id="IPR020067">
    <property type="entry name" value="Frizzled_dom"/>
</dbReference>
<evidence type="ECO:0000256" key="1">
    <source>
        <dbReference type="ARBA" id="ARBA00004496"/>
    </source>
</evidence>
<dbReference type="Pfam" id="PF01390">
    <property type="entry name" value="SEA"/>
    <property type="match status" value="1"/>
</dbReference>
<feature type="disulfide bond" evidence="11">
    <location>
        <begin position="621"/>
        <end position="630"/>
    </location>
</feature>
<dbReference type="Gene3D" id="2.10.25.10">
    <property type="entry name" value="Laminin"/>
    <property type="match status" value="6"/>
</dbReference>
<dbReference type="GO" id="GO:0005576">
    <property type="term" value="C:extracellular region"/>
    <property type="evidence" value="ECO:0007669"/>
    <property type="project" value="UniProtKB-SubCell"/>
</dbReference>
<evidence type="ECO:0000256" key="5">
    <source>
        <dbReference type="ARBA" id="ARBA00022536"/>
    </source>
</evidence>
<dbReference type="Pfam" id="PF12661">
    <property type="entry name" value="hEGF"/>
    <property type="match status" value="1"/>
</dbReference>
<dbReference type="Pfam" id="PF01392">
    <property type="entry name" value="Fz"/>
    <property type="match status" value="1"/>
</dbReference>
<dbReference type="InterPro" id="IPR051022">
    <property type="entry name" value="Notch_Cell-Fate_Det"/>
</dbReference>
<keyword evidence="9 11" id="KW-1015">Disulfide bond</keyword>
<dbReference type="InterPro" id="IPR036790">
    <property type="entry name" value="Frizzled_dom_sf"/>
</dbReference>
<feature type="disulfide bond" evidence="11">
    <location>
        <begin position="255"/>
        <end position="264"/>
    </location>
</feature>
<dbReference type="GO" id="GO:0005737">
    <property type="term" value="C:cytoplasm"/>
    <property type="evidence" value="ECO:0007669"/>
    <property type="project" value="UniProtKB-SubCell"/>
</dbReference>
<evidence type="ECO:0000256" key="11">
    <source>
        <dbReference type="PROSITE-ProRule" id="PRU00076"/>
    </source>
</evidence>
<evidence type="ECO:0000259" key="13">
    <source>
        <dbReference type="PROSITE" id="PS50026"/>
    </source>
</evidence>
<dbReference type="GO" id="GO:0007157">
    <property type="term" value="P:heterophilic cell-cell adhesion via plasma membrane cell adhesion molecules"/>
    <property type="evidence" value="ECO:0007669"/>
    <property type="project" value="TreeGrafter"/>
</dbReference>
<dbReference type="PANTHER" id="PTHR24049:SF22">
    <property type="entry name" value="DROSOPHILA CRUMBS HOMOLOG"/>
    <property type="match status" value="1"/>
</dbReference>
<comment type="subcellular location">
    <subcellularLocation>
        <location evidence="1">Cytoplasm</location>
    </subcellularLocation>
    <subcellularLocation>
        <location evidence="2">Secreted</location>
    </subcellularLocation>
</comment>
<evidence type="ECO:0000313" key="16">
    <source>
        <dbReference type="Proteomes" id="UP000887568"/>
    </source>
</evidence>
<dbReference type="SMART" id="SM00200">
    <property type="entry name" value="SEA"/>
    <property type="match status" value="1"/>
</dbReference>
<dbReference type="InterPro" id="IPR000742">
    <property type="entry name" value="EGF"/>
</dbReference>
<dbReference type="Gene3D" id="3.30.70.960">
    <property type="entry name" value="SEA domain"/>
    <property type="match status" value="1"/>
</dbReference>
<keyword evidence="10" id="KW-0325">Glycoprotein</keyword>
<feature type="disulfide bond" evidence="11">
    <location>
        <begin position="294"/>
        <end position="303"/>
    </location>
</feature>
<evidence type="ECO:0000259" key="14">
    <source>
        <dbReference type="PROSITE" id="PS50038"/>
    </source>
</evidence>
<protein>
    <submittedName>
        <fullName evidence="15">Uncharacterized protein</fullName>
    </submittedName>
</protein>
<evidence type="ECO:0000256" key="10">
    <source>
        <dbReference type="ARBA" id="ARBA00023180"/>
    </source>
</evidence>
<feature type="domain" description="EGF-like" evidence="13">
    <location>
        <begin position="268"/>
        <end position="304"/>
    </location>
</feature>
<dbReference type="SMART" id="SM00179">
    <property type="entry name" value="EGF_CA"/>
    <property type="match status" value="5"/>
</dbReference>
<dbReference type="PANTHER" id="PTHR24049">
    <property type="entry name" value="CRUMBS FAMILY MEMBER"/>
    <property type="match status" value="1"/>
</dbReference>
<evidence type="ECO:0000256" key="6">
    <source>
        <dbReference type="ARBA" id="ARBA00022729"/>
    </source>
</evidence>
<evidence type="ECO:0000256" key="2">
    <source>
        <dbReference type="ARBA" id="ARBA00004613"/>
    </source>
</evidence>
<dbReference type="Proteomes" id="UP000887568">
    <property type="component" value="Unplaced"/>
</dbReference>
<dbReference type="InterPro" id="IPR001881">
    <property type="entry name" value="EGF-like_Ca-bd_dom"/>
</dbReference>
<accession>A0A913ZJG4</accession>
<keyword evidence="3" id="KW-0963">Cytoplasm</keyword>
<dbReference type="GO" id="GO:0032991">
    <property type="term" value="C:protein-containing complex"/>
    <property type="evidence" value="ECO:0007669"/>
    <property type="project" value="TreeGrafter"/>
</dbReference>
<dbReference type="FunFam" id="2.10.25.10:FF:000425">
    <property type="entry name" value="Eyes shut homolog"/>
    <property type="match status" value="1"/>
</dbReference>
<dbReference type="SUPFAM" id="SSF63501">
    <property type="entry name" value="Frizzled cysteine-rich domain"/>
    <property type="match status" value="1"/>
</dbReference>
<evidence type="ECO:0000256" key="9">
    <source>
        <dbReference type="ARBA" id="ARBA00023157"/>
    </source>
</evidence>
<dbReference type="SUPFAM" id="SSF82671">
    <property type="entry name" value="SEA domain"/>
    <property type="match status" value="1"/>
</dbReference>
<dbReference type="AlphaFoldDB" id="A0A913ZJG4"/>
<evidence type="ECO:0000256" key="7">
    <source>
        <dbReference type="ARBA" id="ARBA00022737"/>
    </source>
</evidence>
<dbReference type="SMART" id="SM00181">
    <property type="entry name" value="EGF"/>
    <property type="match status" value="6"/>
</dbReference>
<dbReference type="GO" id="GO:0005886">
    <property type="term" value="C:plasma membrane"/>
    <property type="evidence" value="ECO:0007669"/>
    <property type="project" value="TreeGrafter"/>
</dbReference>
<keyword evidence="7" id="KW-0677">Repeat</keyword>
<evidence type="ECO:0000256" key="3">
    <source>
        <dbReference type="ARBA" id="ARBA00022490"/>
    </source>
</evidence>
<dbReference type="CDD" id="cd07066">
    <property type="entry name" value="CRD_FZ"/>
    <property type="match status" value="1"/>
</dbReference>
<feature type="domain" description="EGF-like" evidence="13">
    <location>
        <begin position="552"/>
        <end position="588"/>
    </location>
</feature>
<dbReference type="InterPro" id="IPR013032">
    <property type="entry name" value="EGF-like_CS"/>
</dbReference>
<evidence type="ECO:0000256" key="8">
    <source>
        <dbReference type="ARBA" id="ARBA00022837"/>
    </source>
</evidence>
<dbReference type="InterPro" id="IPR000082">
    <property type="entry name" value="SEA_dom"/>
</dbReference>
<reference evidence="15" key="1">
    <citation type="submission" date="2022-11" db="UniProtKB">
        <authorList>
            <consortium name="EnsemblMetazoa"/>
        </authorList>
    </citation>
    <scope>IDENTIFICATION</scope>
</reference>
<keyword evidence="8" id="KW-0106">Calcium</keyword>
<dbReference type="EnsemblMetazoa" id="XM_038196024.1">
    <property type="protein sequence ID" value="XP_038051952.1"/>
    <property type="gene ID" value="LOC119724807"/>
</dbReference>
<proteinExistence type="predicted"/>
<dbReference type="Pfam" id="PF00008">
    <property type="entry name" value="EGF"/>
    <property type="match status" value="4"/>
</dbReference>
<dbReference type="PROSITE" id="PS50038">
    <property type="entry name" value="FZ"/>
    <property type="match status" value="1"/>
</dbReference>
<feature type="domain" description="EGF-like" evidence="13">
    <location>
        <begin position="347"/>
        <end position="387"/>
    </location>
</feature>
<dbReference type="GO" id="GO:0005509">
    <property type="term" value="F:calcium ion binding"/>
    <property type="evidence" value="ECO:0007669"/>
    <property type="project" value="InterPro"/>
</dbReference>
<dbReference type="GO" id="GO:0045197">
    <property type="term" value="P:establishment or maintenance of epithelial cell apical/basal polarity"/>
    <property type="evidence" value="ECO:0007669"/>
    <property type="project" value="TreeGrafter"/>
</dbReference>
<organism evidence="15 16">
    <name type="scientific">Patiria miniata</name>
    <name type="common">Bat star</name>
    <name type="synonym">Asterina miniata</name>
    <dbReference type="NCBI Taxonomy" id="46514"/>
    <lineage>
        <taxon>Eukaryota</taxon>
        <taxon>Metazoa</taxon>
        <taxon>Echinodermata</taxon>
        <taxon>Eleutherozoa</taxon>
        <taxon>Asterozoa</taxon>
        <taxon>Asteroidea</taxon>
        <taxon>Valvatacea</taxon>
        <taxon>Valvatida</taxon>
        <taxon>Asterinidae</taxon>
        <taxon>Patiria</taxon>
    </lineage>
</organism>
<dbReference type="RefSeq" id="XP_038051952.1">
    <property type="nucleotide sequence ID" value="XM_038196024.1"/>
</dbReference>
<feature type="domain" description="SEA" evidence="12">
    <location>
        <begin position="69"/>
        <end position="186"/>
    </location>
</feature>
<dbReference type="GeneID" id="119724807"/>
<sequence length="634" mass="69471">MSSSDYRKVTMMMDNPSYDGFLDGRGDRRPHHRMKPFVLVTLLLLAVVGVAVALAVILTGNKPNLEVPEAVTILGSLHISNREYQETYADKTTKEFASLEKEVTDAMDRLYNKSLFRNIYVGSSVSGIRKGSVVVDFAIHLEIPKILFDLKKDKDKQVSAPEYNEAYVHLVKAIDGNALGEFTIIEFSLSFDSESLSFDAITLPPVSRTVEQAGQLVPTTASNPLPKDACNDNPCSNGGTCVLQPDTDPYFSCQCPEGSTGDLCQNAQQSLCDAHPCLNNSTCEGGLHYYRCICAAGYAGESCETMQISLCESNPCQHGGTCRGDTYFFNCACASGWGGRFCEYVAPSNPCNSNPCQHGGQCWFSTVAGQEQYTCICPPGYEGKNCGISKNTRDPGAHETSRETTGFGASECIDIPILQCCPFLPYNQTVSPNPFQLTETHDELMEFFELSYHFLTPSCHPDAQRVLCTILNPQCPEIDTTGQSGDDLTTLLDFQLPCRSVCREVHDSCLSNLPSQLRREFEVFGNFCYSLPESKEESVCFQSSRQETPYEEPVGCRSSPCENGGACLELNDIIRCRCPRGYGGQTCAYELPSPCSPSPCLNGGICKVGRDSLIPRFTCECPAPYVPPYCDSGQ</sequence>
<evidence type="ECO:0000256" key="4">
    <source>
        <dbReference type="ARBA" id="ARBA00022525"/>
    </source>
</evidence>
<feature type="domain" description="EGF-like" evidence="13">
    <location>
        <begin position="591"/>
        <end position="631"/>
    </location>
</feature>
<dbReference type="CDD" id="cd00054">
    <property type="entry name" value="EGF_CA"/>
    <property type="match status" value="3"/>
</dbReference>
<evidence type="ECO:0000259" key="12">
    <source>
        <dbReference type="PROSITE" id="PS50024"/>
    </source>
</evidence>
<dbReference type="FunFam" id="2.10.25.10:FF:000012">
    <property type="entry name" value="Delta-like protein"/>
    <property type="match status" value="1"/>
</dbReference>
<feature type="disulfide bond" evidence="11">
    <location>
        <begin position="333"/>
        <end position="342"/>
    </location>
</feature>
<feature type="disulfide bond" evidence="11">
    <location>
        <begin position="377"/>
        <end position="386"/>
    </location>
</feature>
<keyword evidence="16" id="KW-1185">Reference proteome</keyword>
<dbReference type="PROSITE" id="PS50024">
    <property type="entry name" value="SEA"/>
    <property type="match status" value="1"/>
</dbReference>
<feature type="disulfide bond" evidence="11">
    <location>
        <begin position="578"/>
        <end position="587"/>
    </location>
</feature>
<dbReference type="Gene3D" id="1.10.2000.10">
    <property type="entry name" value="Frizzled cysteine-rich domain"/>
    <property type="match status" value="1"/>
</dbReference>
<feature type="domain" description="EGF-like" evidence="13">
    <location>
        <begin position="226"/>
        <end position="265"/>
    </location>
</feature>
<keyword evidence="6" id="KW-0732">Signal</keyword>
<keyword evidence="4" id="KW-0964">Secreted</keyword>
<dbReference type="OMA" id="YYECICA"/>
<dbReference type="PROSITE" id="PS01186">
    <property type="entry name" value="EGF_2"/>
    <property type="match status" value="5"/>
</dbReference>
<dbReference type="OrthoDB" id="430340at2759"/>
<dbReference type="PROSITE" id="PS00022">
    <property type="entry name" value="EGF_1"/>
    <property type="match status" value="5"/>
</dbReference>
<dbReference type="FunFam" id="2.10.25.10:FF:000066">
    <property type="entry name" value="FAT atypical cadherin 4"/>
    <property type="match status" value="1"/>
</dbReference>
<dbReference type="SUPFAM" id="SSF57196">
    <property type="entry name" value="EGF/Laminin"/>
    <property type="match status" value="6"/>
</dbReference>
<dbReference type="PROSITE" id="PS50026">
    <property type="entry name" value="EGF_3"/>
    <property type="match status" value="6"/>
</dbReference>
<name>A0A913ZJG4_PATMI</name>
<feature type="domain" description="FZ" evidence="14">
    <location>
        <begin position="407"/>
        <end position="543"/>
    </location>
</feature>